<dbReference type="OrthoDB" id="194468at2759"/>
<dbReference type="InterPro" id="IPR011059">
    <property type="entry name" value="Metal-dep_hydrolase_composite"/>
</dbReference>
<dbReference type="SUPFAM" id="SSF51556">
    <property type="entry name" value="Metallo-dependent hydrolases"/>
    <property type="match status" value="1"/>
</dbReference>
<evidence type="ECO:0000256" key="2">
    <source>
        <dbReference type="ARBA" id="ARBA00004984"/>
    </source>
</evidence>
<dbReference type="InterPro" id="IPR051607">
    <property type="entry name" value="Metallo-dep_hydrolases"/>
</dbReference>
<comment type="function">
    <text evidence="9">Catalyzes the hydrolytic deamination of guanine, producing xanthine and ammonia.</text>
</comment>
<evidence type="ECO:0000256" key="5">
    <source>
        <dbReference type="ARBA" id="ARBA00022723"/>
    </source>
</evidence>
<dbReference type="GO" id="GO:0046098">
    <property type="term" value="P:guanine metabolic process"/>
    <property type="evidence" value="ECO:0007669"/>
    <property type="project" value="TreeGrafter"/>
</dbReference>
<dbReference type="GO" id="GO:0008892">
    <property type="term" value="F:guanine deaminase activity"/>
    <property type="evidence" value="ECO:0007669"/>
    <property type="project" value="UniProtKB-EC"/>
</dbReference>
<evidence type="ECO:0000313" key="13">
    <source>
        <dbReference type="EMBL" id="KZO91788.1"/>
    </source>
</evidence>
<gene>
    <name evidence="13" type="ORF">CALVIDRAFT_541532</name>
</gene>
<evidence type="ECO:0000313" key="14">
    <source>
        <dbReference type="Proteomes" id="UP000076738"/>
    </source>
</evidence>
<evidence type="ECO:0000259" key="12">
    <source>
        <dbReference type="Pfam" id="PF01979"/>
    </source>
</evidence>
<dbReference type="EC" id="3.5.4.3" evidence="4"/>
<keyword evidence="7" id="KW-0862">Zinc</keyword>
<dbReference type="STRING" id="1330018.A0A167HMJ3"/>
<comment type="pathway">
    <text evidence="2">Purine metabolism; guanine degradation; xanthine from guanine: step 1/1.</text>
</comment>
<evidence type="ECO:0000256" key="11">
    <source>
        <dbReference type="ARBA" id="ARBA00083147"/>
    </source>
</evidence>
<dbReference type="InterPro" id="IPR032466">
    <property type="entry name" value="Metal_Hydrolase"/>
</dbReference>
<organism evidence="13 14">
    <name type="scientific">Calocera viscosa (strain TUFC12733)</name>
    <dbReference type="NCBI Taxonomy" id="1330018"/>
    <lineage>
        <taxon>Eukaryota</taxon>
        <taxon>Fungi</taxon>
        <taxon>Dikarya</taxon>
        <taxon>Basidiomycota</taxon>
        <taxon>Agaricomycotina</taxon>
        <taxon>Dacrymycetes</taxon>
        <taxon>Dacrymycetales</taxon>
        <taxon>Dacrymycetaceae</taxon>
        <taxon>Calocera</taxon>
    </lineage>
</organism>
<evidence type="ECO:0000256" key="1">
    <source>
        <dbReference type="ARBA" id="ARBA00001947"/>
    </source>
</evidence>
<name>A0A167HMJ3_CALVF</name>
<dbReference type="FunFam" id="3.20.20.140:FF:000022">
    <property type="entry name" value="Guanine deaminase"/>
    <property type="match status" value="1"/>
</dbReference>
<dbReference type="EMBL" id="KV417318">
    <property type="protein sequence ID" value="KZO91788.1"/>
    <property type="molecule type" value="Genomic_DNA"/>
</dbReference>
<comment type="catalytic activity">
    <reaction evidence="8">
        <text>guanine + H2O + H(+) = xanthine + NH4(+)</text>
        <dbReference type="Rhea" id="RHEA:14665"/>
        <dbReference type="ChEBI" id="CHEBI:15377"/>
        <dbReference type="ChEBI" id="CHEBI:15378"/>
        <dbReference type="ChEBI" id="CHEBI:16235"/>
        <dbReference type="ChEBI" id="CHEBI:17712"/>
        <dbReference type="ChEBI" id="CHEBI:28938"/>
        <dbReference type="EC" id="3.5.4.3"/>
    </reaction>
</comment>
<dbReference type="Gene3D" id="3.20.20.140">
    <property type="entry name" value="Metal-dependent hydrolases"/>
    <property type="match status" value="1"/>
</dbReference>
<proteinExistence type="inferred from homology"/>
<dbReference type="PANTHER" id="PTHR11271">
    <property type="entry name" value="GUANINE DEAMINASE"/>
    <property type="match status" value="1"/>
</dbReference>
<evidence type="ECO:0000256" key="8">
    <source>
        <dbReference type="ARBA" id="ARBA00051148"/>
    </source>
</evidence>
<evidence type="ECO:0000256" key="4">
    <source>
        <dbReference type="ARBA" id="ARBA00012781"/>
    </source>
</evidence>
<evidence type="ECO:0000256" key="7">
    <source>
        <dbReference type="ARBA" id="ARBA00022833"/>
    </source>
</evidence>
<dbReference type="Proteomes" id="UP000076738">
    <property type="component" value="Unassembled WGS sequence"/>
</dbReference>
<dbReference type="Pfam" id="PF01979">
    <property type="entry name" value="Amidohydro_1"/>
    <property type="match status" value="1"/>
</dbReference>
<dbReference type="SUPFAM" id="SSF51338">
    <property type="entry name" value="Composite domain of metallo-dependent hydrolases"/>
    <property type="match status" value="1"/>
</dbReference>
<dbReference type="PANTHER" id="PTHR11271:SF6">
    <property type="entry name" value="GUANINE DEAMINASE"/>
    <property type="match status" value="1"/>
</dbReference>
<dbReference type="AlphaFoldDB" id="A0A167HMJ3"/>
<dbReference type="Gene3D" id="2.30.40.10">
    <property type="entry name" value="Urease, subunit C, domain 1"/>
    <property type="match status" value="1"/>
</dbReference>
<dbReference type="GO" id="GO:0005829">
    <property type="term" value="C:cytosol"/>
    <property type="evidence" value="ECO:0007669"/>
    <property type="project" value="TreeGrafter"/>
</dbReference>
<comment type="cofactor">
    <cofactor evidence="1">
        <name>Zn(2+)</name>
        <dbReference type="ChEBI" id="CHEBI:29105"/>
    </cofactor>
</comment>
<reference evidence="13 14" key="1">
    <citation type="journal article" date="2016" name="Mol. Biol. Evol.">
        <title>Comparative Genomics of Early-Diverging Mushroom-Forming Fungi Provides Insights into the Origins of Lignocellulose Decay Capabilities.</title>
        <authorList>
            <person name="Nagy L.G."/>
            <person name="Riley R."/>
            <person name="Tritt A."/>
            <person name="Adam C."/>
            <person name="Daum C."/>
            <person name="Floudas D."/>
            <person name="Sun H."/>
            <person name="Yadav J.S."/>
            <person name="Pangilinan J."/>
            <person name="Larsson K.H."/>
            <person name="Matsuura K."/>
            <person name="Barry K."/>
            <person name="Labutti K."/>
            <person name="Kuo R."/>
            <person name="Ohm R.A."/>
            <person name="Bhattacharya S.S."/>
            <person name="Shirouzu T."/>
            <person name="Yoshinaga Y."/>
            <person name="Martin F.M."/>
            <person name="Grigoriev I.V."/>
            <person name="Hibbett D.S."/>
        </authorList>
    </citation>
    <scope>NUCLEOTIDE SEQUENCE [LARGE SCALE GENOMIC DNA]</scope>
    <source>
        <strain evidence="13 14">TUFC12733</strain>
    </source>
</reference>
<protein>
    <recommendedName>
        <fullName evidence="10">Probable guanine deaminase</fullName>
        <ecNumber evidence="4">3.5.4.3</ecNumber>
    </recommendedName>
    <alternativeName>
        <fullName evidence="11">Guanine aminohydrolase</fullName>
    </alternativeName>
</protein>
<keyword evidence="6 13" id="KW-0378">Hydrolase</keyword>
<evidence type="ECO:0000256" key="3">
    <source>
        <dbReference type="ARBA" id="ARBA00006745"/>
    </source>
</evidence>
<evidence type="ECO:0000256" key="9">
    <source>
        <dbReference type="ARBA" id="ARBA00056079"/>
    </source>
</evidence>
<sequence length="476" mass="52734">MSSPPSRPLIIYGPLITPLSKRDALFSDCSLVAVSAQGLIEWVEHSVEPEQLQDLLAKHGRSTEDQDTQFVELKWGEWIMPGFVDTHTHAPQFQNNGAGAQYELLDWLTHVTFPEEEKYADVEYAKKMYRRVVRASLDLGTTMCCWYGTLHLEGTKVLADIAHELGQRAYIGKCNMNRESAPTYQEASAEDSLRDTLSFISHVEALSPSPSGALVQPILTPRFAISCTSDLLQGLGEIAKQHPHLPIQTHISENSSEIAYTKGLFPHCSTYAEVYDYYGLLRENTILAHGVHLEQSELDLIKSRGAGLSHCPTSNFNLRSGSAHVGEWLDNGNKCGLGTDCSGGWTASMITAMQLASVCSKVVSYYTKGDDASITGRFSKTQFAKYQLPIPTLLWLATMGGAEVCCLQDTIGSLEPGKQFDAIRVSVLPETDNMHIWYDESDSLESMLERFMANADERNVMEVWVKGRKVGGKLLK</sequence>
<comment type="similarity">
    <text evidence="3">Belongs to the metallo-dependent hydrolases superfamily. ATZ/TRZ family.</text>
</comment>
<dbReference type="GO" id="GO:0008270">
    <property type="term" value="F:zinc ion binding"/>
    <property type="evidence" value="ECO:0007669"/>
    <property type="project" value="TreeGrafter"/>
</dbReference>
<evidence type="ECO:0000256" key="10">
    <source>
        <dbReference type="ARBA" id="ARBA00069860"/>
    </source>
</evidence>
<accession>A0A167HMJ3</accession>
<dbReference type="InterPro" id="IPR006680">
    <property type="entry name" value="Amidohydro-rel"/>
</dbReference>
<keyword evidence="5" id="KW-0479">Metal-binding</keyword>
<feature type="domain" description="Amidohydrolase-related" evidence="12">
    <location>
        <begin position="78"/>
        <end position="470"/>
    </location>
</feature>
<evidence type="ECO:0000256" key="6">
    <source>
        <dbReference type="ARBA" id="ARBA00022801"/>
    </source>
</evidence>
<keyword evidence="14" id="KW-1185">Reference proteome</keyword>